<dbReference type="GO" id="GO:0005549">
    <property type="term" value="F:odorant binding"/>
    <property type="evidence" value="ECO:0007669"/>
    <property type="project" value="InterPro"/>
</dbReference>
<name>A0A6J2SZK6_DROLE</name>
<organism evidence="11 12">
    <name type="scientific">Drosophila lebanonensis</name>
    <name type="common">Fruit fly</name>
    <name type="synonym">Scaptodrosophila lebanonensis</name>
    <dbReference type="NCBI Taxonomy" id="7225"/>
    <lineage>
        <taxon>Eukaryota</taxon>
        <taxon>Metazoa</taxon>
        <taxon>Ecdysozoa</taxon>
        <taxon>Arthropoda</taxon>
        <taxon>Hexapoda</taxon>
        <taxon>Insecta</taxon>
        <taxon>Pterygota</taxon>
        <taxon>Neoptera</taxon>
        <taxon>Endopterygota</taxon>
        <taxon>Diptera</taxon>
        <taxon>Brachycera</taxon>
        <taxon>Muscomorpha</taxon>
        <taxon>Ephydroidea</taxon>
        <taxon>Drosophilidae</taxon>
        <taxon>Scaptodrosophila</taxon>
    </lineage>
</organism>
<dbReference type="OrthoDB" id="6604226at2759"/>
<dbReference type="Pfam" id="PF02949">
    <property type="entry name" value="7tm_6"/>
    <property type="match status" value="1"/>
</dbReference>
<dbReference type="GO" id="GO:0005886">
    <property type="term" value="C:plasma membrane"/>
    <property type="evidence" value="ECO:0007669"/>
    <property type="project" value="UniProtKB-SubCell"/>
</dbReference>
<dbReference type="GeneID" id="115620280"/>
<feature type="transmembrane region" description="Helical" evidence="10">
    <location>
        <begin position="143"/>
        <end position="165"/>
    </location>
</feature>
<keyword evidence="4 10" id="KW-0812">Transmembrane</keyword>
<accession>A0A6J2SZK6</accession>
<keyword evidence="8" id="KW-0675">Receptor</keyword>
<evidence type="ECO:0000313" key="11">
    <source>
        <dbReference type="Proteomes" id="UP000504634"/>
    </source>
</evidence>
<evidence type="ECO:0000256" key="4">
    <source>
        <dbReference type="ARBA" id="ARBA00022692"/>
    </source>
</evidence>
<comment type="subcellular location">
    <subcellularLocation>
        <location evidence="1">Cell membrane</location>
        <topology evidence="1">Multi-pass membrane protein</topology>
    </subcellularLocation>
</comment>
<keyword evidence="3" id="KW-0716">Sensory transduction</keyword>
<feature type="transmembrane region" description="Helical" evidence="10">
    <location>
        <begin position="50"/>
        <end position="73"/>
    </location>
</feature>
<keyword evidence="7 10" id="KW-0472">Membrane</keyword>
<reference evidence="12" key="1">
    <citation type="submission" date="2025-08" db="UniProtKB">
        <authorList>
            <consortium name="RefSeq"/>
        </authorList>
    </citation>
    <scope>IDENTIFICATION</scope>
    <source>
        <strain evidence="12">11010-0011.00</strain>
        <tissue evidence="12">Whole body</tissue>
    </source>
</reference>
<evidence type="ECO:0000256" key="6">
    <source>
        <dbReference type="ARBA" id="ARBA00022989"/>
    </source>
</evidence>
<feature type="transmembrane region" description="Helical" evidence="10">
    <location>
        <begin position="212"/>
        <end position="229"/>
    </location>
</feature>
<sequence length="259" mass="30410">MLHKVFPLVKPAPLSEIVQSRDAFIYMDRGMRAAGWMYPKNEHWHRIYRLWTLTTLICGLCFVPMAFFGSYFMDLNSFTPAQFINSVQVGLNSCGSVFKVTFILLGIWRFEQANILLDRLDKRCISDDQRAKVHQTVANCNMVYMYFQILYVLYIISTFLGAVLQGEMAWKFYNPLVNWRESSAKFWTSAFIELFMMSCCVFMQQLADSYPIVYMLIIRGHIITLKMRITQLRSDLELSEPQNYAELMKCIDDHRLIIM</sequence>
<dbReference type="GO" id="GO:0004984">
    <property type="term" value="F:olfactory receptor activity"/>
    <property type="evidence" value="ECO:0007669"/>
    <property type="project" value="InterPro"/>
</dbReference>
<evidence type="ECO:0000256" key="8">
    <source>
        <dbReference type="ARBA" id="ARBA00023170"/>
    </source>
</evidence>
<dbReference type="GO" id="GO:0007165">
    <property type="term" value="P:signal transduction"/>
    <property type="evidence" value="ECO:0007669"/>
    <property type="project" value="UniProtKB-KW"/>
</dbReference>
<keyword evidence="11" id="KW-1185">Reference proteome</keyword>
<protein>
    <submittedName>
        <fullName evidence="12">Odorant receptor 42b-like</fullName>
    </submittedName>
</protein>
<evidence type="ECO:0000256" key="5">
    <source>
        <dbReference type="ARBA" id="ARBA00022725"/>
    </source>
</evidence>
<proteinExistence type="predicted"/>
<dbReference type="Proteomes" id="UP000504634">
    <property type="component" value="Unplaced"/>
</dbReference>
<dbReference type="RefSeq" id="XP_030369314.1">
    <property type="nucleotide sequence ID" value="XM_030513454.1"/>
</dbReference>
<gene>
    <name evidence="12" type="primary">LOC115620280</name>
</gene>
<evidence type="ECO:0000256" key="1">
    <source>
        <dbReference type="ARBA" id="ARBA00004651"/>
    </source>
</evidence>
<dbReference type="AlphaFoldDB" id="A0A6J2SZK6"/>
<keyword evidence="9" id="KW-0807">Transducer</keyword>
<dbReference type="InterPro" id="IPR004117">
    <property type="entry name" value="7tm6_olfct_rcpt"/>
</dbReference>
<keyword evidence="2" id="KW-1003">Cell membrane</keyword>
<evidence type="ECO:0000256" key="3">
    <source>
        <dbReference type="ARBA" id="ARBA00022606"/>
    </source>
</evidence>
<evidence type="ECO:0000256" key="2">
    <source>
        <dbReference type="ARBA" id="ARBA00022475"/>
    </source>
</evidence>
<evidence type="ECO:0000313" key="12">
    <source>
        <dbReference type="RefSeq" id="XP_030369314.1"/>
    </source>
</evidence>
<keyword evidence="6 10" id="KW-1133">Transmembrane helix</keyword>
<evidence type="ECO:0000256" key="7">
    <source>
        <dbReference type="ARBA" id="ARBA00023136"/>
    </source>
</evidence>
<evidence type="ECO:0000256" key="9">
    <source>
        <dbReference type="ARBA" id="ARBA00023224"/>
    </source>
</evidence>
<keyword evidence="5" id="KW-0552">Olfaction</keyword>
<evidence type="ECO:0000256" key="10">
    <source>
        <dbReference type="SAM" id="Phobius"/>
    </source>
</evidence>